<dbReference type="PANTHER" id="PTHR46162">
    <property type="entry name" value="TRAF-LIKE FAMILY PROTEIN"/>
    <property type="match status" value="1"/>
</dbReference>
<feature type="domain" description="MATH" evidence="1">
    <location>
        <begin position="1"/>
        <end position="93"/>
    </location>
</feature>
<evidence type="ECO:0000259" key="1">
    <source>
        <dbReference type="PROSITE" id="PS50144"/>
    </source>
</evidence>
<evidence type="ECO:0000313" key="2">
    <source>
        <dbReference type="EMBL" id="KAL0456516.1"/>
    </source>
</evidence>
<feature type="domain" description="MATH" evidence="1">
    <location>
        <begin position="113"/>
        <end position="240"/>
    </location>
</feature>
<dbReference type="CDD" id="cd00121">
    <property type="entry name" value="MATH"/>
    <property type="match status" value="2"/>
</dbReference>
<dbReference type="Gene3D" id="2.60.210.10">
    <property type="entry name" value="Apoptosis, Tumor Necrosis Factor Receptor Associated Protein 2, Chain A"/>
    <property type="match status" value="2"/>
</dbReference>
<reference evidence="2" key="2">
    <citation type="journal article" date="2024" name="Plant">
        <title>Genomic evolution and insights into agronomic trait innovations of Sesamum species.</title>
        <authorList>
            <person name="Miao H."/>
            <person name="Wang L."/>
            <person name="Qu L."/>
            <person name="Liu H."/>
            <person name="Sun Y."/>
            <person name="Le M."/>
            <person name="Wang Q."/>
            <person name="Wei S."/>
            <person name="Zheng Y."/>
            <person name="Lin W."/>
            <person name="Duan Y."/>
            <person name="Cao H."/>
            <person name="Xiong S."/>
            <person name="Wang X."/>
            <person name="Wei L."/>
            <person name="Li C."/>
            <person name="Ma Q."/>
            <person name="Ju M."/>
            <person name="Zhao R."/>
            <person name="Li G."/>
            <person name="Mu C."/>
            <person name="Tian Q."/>
            <person name="Mei H."/>
            <person name="Zhang T."/>
            <person name="Gao T."/>
            <person name="Zhang H."/>
        </authorList>
    </citation>
    <scope>NUCLEOTIDE SEQUENCE</scope>
    <source>
        <strain evidence="2">KEN1</strain>
    </source>
</reference>
<dbReference type="SUPFAM" id="SSF49599">
    <property type="entry name" value="TRAF domain-like"/>
    <property type="match status" value="2"/>
</dbReference>
<accession>A0AAW2XRY5</accession>
<organism evidence="2">
    <name type="scientific">Sesamum latifolium</name>
    <dbReference type="NCBI Taxonomy" id="2727402"/>
    <lineage>
        <taxon>Eukaryota</taxon>
        <taxon>Viridiplantae</taxon>
        <taxon>Streptophyta</taxon>
        <taxon>Embryophyta</taxon>
        <taxon>Tracheophyta</taxon>
        <taxon>Spermatophyta</taxon>
        <taxon>Magnoliopsida</taxon>
        <taxon>eudicotyledons</taxon>
        <taxon>Gunneridae</taxon>
        <taxon>Pentapetalae</taxon>
        <taxon>asterids</taxon>
        <taxon>lamiids</taxon>
        <taxon>Lamiales</taxon>
        <taxon>Pedaliaceae</taxon>
        <taxon>Sesamum</taxon>
    </lineage>
</organism>
<dbReference type="AlphaFoldDB" id="A0AAW2XRY5"/>
<comment type="caution">
    <text evidence="2">The sequence shown here is derived from an EMBL/GenBank/DDBJ whole genome shotgun (WGS) entry which is preliminary data.</text>
</comment>
<dbReference type="SMART" id="SM00061">
    <property type="entry name" value="MATH"/>
    <property type="match status" value="1"/>
</dbReference>
<dbReference type="InterPro" id="IPR008974">
    <property type="entry name" value="TRAF-like"/>
</dbReference>
<name>A0AAW2XRY5_9LAMI</name>
<dbReference type="PANTHER" id="PTHR46162:SF20">
    <property type="entry name" value="UBIQUITIN CARBOXYL-TERMINAL HYDROLASE 7-LIKE ISOFORM X1"/>
    <property type="match status" value="1"/>
</dbReference>
<proteinExistence type="predicted"/>
<dbReference type="EMBL" id="JACGWN010000003">
    <property type="protein sequence ID" value="KAL0456516.1"/>
    <property type="molecule type" value="Genomic_DNA"/>
</dbReference>
<sequence length="250" mass="28580">MESQIKEREEYVSLNLAVASTSSLPADWELNVVFNVFLFDQIRDNYVSARGIQRRFNSLNHEWGFPKFISKVSLKKPSNGYVMNDKCVFGAEVFVTKSERTIECLSLLCGRRPHVRKWEIPNFSKLGLVWTSEEFIAGDHKWRIDLYPKGKGEAKDNSVSVYLSTVDAVSSTHDKKVKVNFSMCIKNQVNDKHRKYNGFDQWFSSSSTTLGWTQFIPLDGLNDRTKGFLVKDLCTIEVEISVKATSCVPK</sequence>
<dbReference type="InterPro" id="IPR002083">
    <property type="entry name" value="MATH/TRAF_dom"/>
</dbReference>
<protein>
    <recommendedName>
        <fullName evidence="1">MATH domain-containing protein</fullName>
    </recommendedName>
</protein>
<dbReference type="Pfam" id="PF22486">
    <property type="entry name" value="MATH_2"/>
    <property type="match status" value="2"/>
</dbReference>
<dbReference type="PROSITE" id="PS50144">
    <property type="entry name" value="MATH"/>
    <property type="match status" value="2"/>
</dbReference>
<reference evidence="2" key="1">
    <citation type="submission" date="2020-06" db="EMBL/GenBank/DDBJ databases">
        <authorList>
            <person name="Li T."/>
            <person name="Hu X."/>
            <person name="Zhang T."/>
            <person name="Song X."/>
            <person name="Zhang H."/>
            <person name="Dai N."/>
            <person name="Sheng W."/>
            <person name="Hou X."/>
            <person name="Wei L."/>
        </authorList>
    </citation>
    <scope>NUCLEOTIDE SEQUENCE</scope>
    <source>
        <strain evidence="2">KEN1</strain>
        <tissue evidence="2">Leaf</tissue>
    </source>
</reference>
<gene>
    <name evidence="2" type="ORF">Slati_0990800</name>
</gene>